<feature type="domain" description="HTH gntR-type" evidence="4">
    <location>
        <begin position="11"/>
        <end position="79"/>
    </location>
</feature>
<reference evidence="5 6" key="1">
    <citation type="journal article" date="2023" name="Microb. Genom.">
        <title>Mesoterricola silvestris gen. nov., sp. nov., Mesoterricola sediminis sp. nov., Geothrix oryzae sp. nov., Geothrix edaphica sp. nov., Geothrix rubra sp. nov., and Geothrix limicola sp. nov., six novel members of Acidobacteriota isolated from soils.</title>
        <authorList>
            <person name="Weisberg A.J."/>
            <person name="Pearce E."/>
            <person name="Kramer C.G."/>
            <person name="Chang J.H."/>
            <person name="Clarke C.R."/>
        </authorList>
    </citation>
    <scope>NUCLEOTIDE SEQUENCE [LARGE SCALE GENOMIC DNA]</scope>
    <source>
        <strain evidence="5 6">NRRL_B-2795</strain>
    </source>
</reference>
<evidence type="ECO:0000256" key="2">
    <source>
        <dbReference type="ARBA" id="ARBA00023125"/>
    </source>
</evidence>
<dbReference type="Gene3D" id="1.10.10.10">
    <property type="entry name" value="Winged helix-like DNA-binding domain superfamily/Winged helix DNA-binding domain"/>
    <property type="match status" value="1"/>
</dbReference>
<dbReference type="RefSeq" id="WP_256965387.1">
    <property type="nucleotide sequence ID" value="NZ_JAGJBZ010000004.1"/>
</dbReference>
<evidence type="ECO:0000256" key="3">
    <source>
        <dbReference type="ARBA" id="ARBA00023163"/>
    </source>
</evidence>
<dbReference type="SUPFAM" id="SSF46785">
    <property type="entry name" value="Winged helix' DNA-binding domain"/>
    <property type="match status" value="1"/>
</dbReference>
<dbReference type="InterPro" id="IPR000524">
    <property type="entry name" value="Tscrpt_reg_HTH_GntR"/>
</dbReference>
<dbReference type="PRINTS" id="PR00035">
    <property type="entry name" value="HTHGNTR"/>
</dbReference>
<sequence>MSDSAAGESGGRAFQRVAERLRARLTDGAYPVNSLLPSQRDLAEEFSVSRDTVQRVLRELVSEGWIVSRQGSGSRVVRGQRIHSPTSSLQPDRMVTLRPLIDHAFEQPEVTLDVFTLTSESLDTHVRLQAERIRQGEITPQRITVRMLLPAESLEPPYWRTGRPADDELLRHRYLAISGRHTASVRSVLRNLEAEGLVASVRVLIRYGALMPHHKLYLLNGVEAVSGPYKPYRRSIVLDDGREIEGALDVVGLGAGLTHHVKDPNDPHAPGTVFVESMREWFEAVWELLTGRVPD</sequence>
<keyword evidence="6" id="KW-1185">Reference proteome</keyword>
<dbReference type="PANTHER" id="PTHR44846">
    <property type="entry name" value="MANNOSYL-D-GLYCERATE TRANSPORT/METABOLISM SYSTEM REPRESSOR MNGR-RELATED"/>
    <property type="match status" value="1"/>
</dbReference>
<dbReference type="SMART" id="SM00345">
    <property type="entry name" value="HTH_GNTR"/>
    <property type="match status" value="1"/>
</dbReference>
<organism evidence="5 6">
    <name type="scientific">Streptomyces griseiscabiei</name>
    <dbReference type="NCBI Taxonomy" id="2993540"/>
    <lineage>
        <taxon>Bacteria</taxon>
        <taxon>Bacillati</taxon>
        <taxon>Actinomycetota</taxon>
        <taxon>Actinomycetes</taxon>
        <taxon>Kitasatosporales</taxon>
        <taxon>Streptomycetaceae</taxon>
        <taxon>Streptomyces</taxon>
    </lineage>
</organism>
<dbReference type="InterPro" id="IPR036388">
    <property type="entry name" value="WH-like_DNA-bd_sf"/>
</dbReference>
<name>A0ABU4LJ21_9ACTN</name>
<dbReference type="PANTHER" id="PTHR44846:SF1">
    <property type="entry name" value="MANNOSYL-D-GLYCERATE TRANSPORT_METABOLISM SYSTEM REPRESSOR MNGR-RELATED"/>
    <property type="match status" value="1"/>
</dbReference>
<proteinExistence type="predicted"/>
<evidence type="ECO:0000313" key="6">
    <source>
        <dbReference type="Proteomes" id="UP001271723"/>
    </source>
</evidence>
<accession>A0ABU4LJ21</accession>
<dbReference type="PROSITE" id="PS50949">
    <property type="entry name" value="HTH_GNTR"/>
    <property type="match status" value="1"/>
</dbReference>
<dbReference type="Proteomes" id="UP001271723">
    <property type="component" value="Unassembled WGS sequence"/>
</dbReference>
<keyword evidence="1" id="KW-0805">Transcription regulation</keyword>
<protein>
    <submittedName>
        <fullName evidence="5">GntR family transcriptional regulator</fullName>
    </submittedName>
</protein>
<dbReference type="InterPro" id="IPR050679">
    <property type="entry name" value="Bact_HTH_transcr_reg"/>
</dbReference>
<dbReference type="Pfam" id="PF00392">
    <property type="entry name" value="GntR"/>
    <property type="match status" value="1"/>
</dbReference>
<keyword evidence="2" id="KW-0238">DNA-binding</keyword>
<evidence type="ECO:0000313" key="5">
    <source>
        <dbReference type="EMBL" id="MDX2915240.1"/>
    </source>
</evidence>
<dbReference type="CDD" id="cd07377">
    <property type="entry name" value="WHTH_GntR"/>
    <property type="match status" value="1"/>
</dbReference>
<gene>
    <name evidence="5" type="ORF">PV517_42050</name>
</gene>
<evidence type="ECO:0000259" key="4">
    <source>
        <dbReference type="PROSITE" id="PS50949"/>
    </source>
</evidence>
<dbReference type="InterPro" id="IPR036390">
    <property type="entry name" value="WH_DNA-bd_sf"/>
</dbReference>
<keyword evidence="3" id="KW-0804">Transcription</keyword>
<dbReference type="EMBL" id="JARAVY010000027">
    <property type="protein sequence ID" value="MDX2915240.1"/>
    <property type="molecule type" value="Genomic_DNA"/>
</dbReference>
<evidence type="ECO:0000256" key="1">
    <source>
        <dbReference type="ARBA" id="ARBA00023015"/>
    </source>
</evidence>
<comment type="caution">
    <text evidence="5">The sequence shown here is derived from an EMBL/GenBank/DDBJ whole genome shotgun (WGS) entry which is preliminary data.</text>
</comment>